<evidence type="ECO:0000259" key="2">
    <source>
        <dbReference type="Pfam" id="PF00586"/>
    </source>
</evidence>
<gene>
    <name evidence="4" type="ORF">ENW83_00200</name>
</gene>
<accession>A0A7J3SJ20</accession>
<evidence type="ECO:0000259" key="3">
    <source>
        <dbReference type="Pfam" id="PF02769"/>
    </source>
</evidence>
<dbReference type="Gene3D" id="3.30.1330.10">
    <property type="entry name" value="PurM-like, N-terminal domain"/>
    <property type="match status" value="1"/>
</dbReference>
<dbReference type="EMBL" id="DTLS01000006">
    <property type="protein sequence ID" value="HGZ59621.1"/>
    <property type="molecule type" value="Genomic_DNA"/>
</dbReference>
<dbReference type="InterPro" id="IPR016188">
    <property type="entry name" value="PurM-like_N"/>
</dbReference>
<dbReference type="PANTHER" id="PTHR30303">
    <property type="entry name" value="HYDROGENASE ISOENZYMES FORMATION PROTEIN HYPE"/>
    <property type="match status" value="1"/>
</dbReference>
<evidence type="ECO:0000256" key="1">
    <source>
        <dbReference type="ARBA" id="ARBA00006243"/>
    </source>
</evidence>
<organism evidence="4">
    <name type="scientific">Fervidicoccus fontis</name>
    <dbReference type="NCBI Taxonomy" id="683846"/>
    <lineage>
        <taxon>Archaea</taxon>
        <taxon>Thermoproteota</taxon>
        <taxon>Thermoprotei</taxon>
        <taxon>Fervidicoccales</taxon>
        <taxon>Fervidicoccaceae</taxon>
        <taxon>Fervidicoccus</taxon>
    </lineage>
</organism>
<sequence length="341" mass="36961">MPGKLPPSILEKLFFFVQPENSRVIIPPKVGEDAGVVDIRDTEIMAAHSDPITASSNRIGWLSIHVSANDIAASGLRPIWFLTTIILPEGTGESMISAIANDIERALKEIGGILIGGHTEFSDSVTRPVISTTAIGIGNRNNLTPTFNAKPGDVIIMTKMAALEATSIAAHELSEFLLQRGVSETELDEAKKYINKISVVPEAIALSSKRLANAMHDATEGGIGVAAFEISYASGWAVEIQRDLIRTSDVTRKIMKIIGADPLFSLSSGTLLATVPSNRVKEAIDTLASIEVESTIIGSVLNKREKKLYLRERGGKETTISDLMQDDFIKRLCEIERTPKR</sequence>
<dbReference type="AlphaFoldDB" id="A0A7J3SJ20"/>
<dbReference type="Pfam" id="PF00586">
    <property type="entry name" value="AIRS"/>
    <property type="match status" value="1"/>
</dbReference>
<comment type="caution">
    <text evidence="4">The sequence shown here is derived from an EMBL/GenBank/DDBJ whole genome shotgun (WGS) entry which is preliminary data.</text>
</comment>
<feature type="domain" description="PurM-like N-terminal" evidence="2">
    <location>
        <begin position="31"/>
        <end position="137"/>
    </location>
</feature>
<dbReference type="Pfam" id="PF02769">
    <property type="entry name" value="AIRS_C"/>
    <property type="match status" value="1"/>
</dbReference>
<dbReference type="CDD" id="cd06061">
    <property type="entry name" value="PurM-like1"/>
    <property type="match status" value="1"/>
</dbReference>
<dbReference type="SUPFAM" id="SSF56042">
    <property type="entry name" value="PurM C-terminal domain-like"/>
    <property type="match status" value="1"/>
</dbReference>
<dbReference type="GO" id="GO:0051604">
    <property type="term" value="P:protein maturation"/>
    <property type="evidence" value="ECO:0007669"/>
    <property type="project" value="TreeGrafter"/>
</dbReference>
<reference evidence="4" key="1">
    <citation type="journal article" date="2020" name="mSystems">
        <title>Genome- and Community-Level Interaction Insights into Carbon Utilization and Element Cycling Functions of Hydrothermarchaeota in Hydrothermal Sediment.</title>
        <authorList>
            <person name="Zhou Z."/>
            <person name="Liu Y."/>
            <person name="Xu W."/>
            <person name="Pan J."/>
            <person name="Luo Z.H."/>
            <person name="Li M."/>
        </authorList>
    </citation>
    <scope>NUCLEOTIDE SEQUENCE [LARGE SCALE GENOMIC DNA]</scope>
    <source>
        <strain evidence="4">SpSt-885</strain>
    </source>
</reference>
<dbReference type="InterPro" id="IPR011854">
    <property type="entry name" value="HypE"/>
</dbReference>
<dbReference type="InterPro" id="IPR010918">
    <property type="entry name" value="PurM-like_C_dom"/>
</dbReference>
<dbReference type="PIRSF" id="PIRSF005644">
    <property type="entry name" value="Hdrgns_mtr_HypE"/>
    <property type="match status" value="1"/>
</dbReference>
<protein>
    <submittedName>
        <fullName evidence="4">Hydrogenase assembly protein HupF</fullName>
    </submittedName>
</protein>
<evidence type="ECO:0000313" key="4">
    <source>
        <dbReference type="EMBL" id="HGZ59621.1"/>
    </source>
</evidence>
<dbReference type="SUPFAM" id="SSF55326">
    <property type="entry name" value="PurM N-terminal domain-like"/>
    <property type="match status" value="1"/>
</dbReference>
<comment type="similarity">
    <text evidence="1">Belongs to the HypE family.</text>
</comment>
<name>A0A7J3SJ20_9CREN</name>
<dbReference type="Gene3D" id="3.90.650.10">
    <property type="entry name" value="PurM-like C-terminal domain"/>
    <property type="match status" value="1"/>
</dbReference>
<proteinExistence type="inferred from homology"/>
<feature type="domain" description="PurM-like C-terminal" evidence="3">
    <location>
        <begin position="150"/>
        <end position="309"/>
    </location>
</feature>
<dbReference type="PANTHER" id="PTHR30303:SF4">
    <property type="entry name" value="HYDROGENASE EXPRESSION_FORMATION PROTEIN HYPE"/>
    <property type="match status" value="1"/>
</dbReference>
<dbReference type="InterPro" id="IPR036676">
    <property type="entry name" value="PurM-like_C_sf"/>
</dbReference>
<dbReference type="InterPro" id="IPR036921">
    <property type="entry name" value="PurM-like_N_sf"/>
</dbReference>